<dbReference type="PANTHER" id="PTHR15710">
    <property type="entry name" value="E3 UBIQUITIN-PROTEIN LIGASE PRAJA"/>
    <property type="match status" value="1"/>
</dbReference>
<keyword evidence="2 4" id="KW-0863">Zinc-finger</keyword>
<organism evidence="7 8">
    <name type="scientific">Protea cynaroides</name>
    <dbReference type="NCBI Taxonomy" id="273540"/>
    <lineage>
        <taxon>Eukaryota</taxon>
        <taxon>Viridiplantae</taxon>
        <taxon>Streptophyta</taxon>
        <taxon>Embryophyta</taxon>
        <taxon>Tracheophyta</taxon>
        <taxon>Spermatophyta</taxon>
        <taxon>Magnoliopsida</taxon>
        <taxon>Proteales</taxon>
        <taxon>Proteaceae</taxon>
        <taxon>Protea</taxon>
    </lineage>
</organism>
<evidence type="ECO:0000259" key="6">
    <source>
        <dbReference type="PROSITE" id="PS50089"/>
    </source>
</evidence>
<dbReference type="AlphaFoldDB" id="A0A9Q0GRL6"/>
<dbReference type="GO" id="GO:0061630">
    <property type="term" value="F:ubiquitin protein ligase activity"/>
    <property type="evidence" value="ECO:0007669"/>
    <property type="project" value="TreeGrafter"/>
</dbReference>
<name>A0A9Q0GRL6_9MAGN</name>
<keyword evidence="8" id="KW-1185">Reference proteome</keyword>
<evidence type="ECO:0000313" key="7">
    <source>
        <dbReference type="EMBL" id="KAJ4952822.1"/>
    </source>
</evidence>
<dbReference type="EMBL" id="JAMYWD010000012">
    <property type="protein sequence ID" value="KAJ4952822.1"/>
    <property type="molecule type" value="Genomic_DNA"/>
</dbReference>
<feature type="compositionally biased region" description="Low complexity" evidence="5">
    <location>
        <begin position="14"/>
        <end position="25"/>
    </location>
</feature>
<dbReference type="SUPFAM" id="SSF57850">
    <property type="entry name" value="RING/U-box"/>
    <property type="match status" value="1"/>
</dbReference>
<dbReference type="InterPro" id="IPR013083">
    <property type="entry name" value="Znf_RING/FYVE/PHD"/>
</dbReference>
<dbReference type="SMART" id="SM00184">
    <property type="entry name" value="RING"/>
    <property type="match status" value="1"/>
</dbReference>
<gene>
    <name evidence="7" type="ORF">NE237_029654</name>
</gene>
<dbReference type="GO" id="GO:0005737">
    <property type="term" value="C:cytoplasm"/>
    <property type="evidence" value="ECO:0007669"/>
    <property type="project" value="TreeGrafter"/>
</dbReference>
<keyword evidence="1" id="KW-0479">Metal-binding</keyword>
<dbReference type="PROSITE" id="PS50089">
    <property type="entry name" value="ZF_RING_2"/>
    <property type="match status" value="1"/>
</dbReference>
<sequence length="168" mass="18713">MPVAEATSSSSPPAMTHAMHQAQQQVRKAATAASSLPHAHAPGPLPHAPVAPSLFALHVFDEMLGGRHHLCAVCKDIFELGTEAKQMPCKHIYHCDCIIPWLELHNSCPVCRYELSTDDPDYEQRTQGSCLDFDFDFLKVIKIEYSPNRKSFRSGSLQRKVEDEITIS</sequence>
<dbReference type="Proteomes" id="UP001141806">
    <property type="component" value="Unassembled WGS sequence"/>
</dbReference>
<feature type="region of interest" description="Disordered" evidence="5">
    <location>
        <begin position="1"/>
        <end position="42"/>
    </location>
</feature>
<evidence type="ECO:0000256" key="1">
    <source>
        <dbReference type="ARBA" id="ARBA00022723"/>
    </source>
</evidence>
<keyword evidence="3" id="KW-0862">Zinc</keyword>
<evidence type="ECO:0000256" key="4">
    <source>
        <dbReference type="PROSITE-ProRule" id="PRU00175"/>
    </source>
</evidence>
<dbReference type="GO" id="GO:0008270">
    <property type="term" value="F:zinc ion binding"/>
    <property type="evidence" value="ECO:0007669"/>
    <property type="project" value="UniProtKB-KW"/>
</dbReference>
<feature type="compositionally biased region" description="Polar residues" evidence="5">
    <location>
        <begin position="1"/>
        <end position="13"/>
    </location>
</feature>
<evidence type="ECO:0000256" key="3">
    <source>
        <dbReference type="ARBA" id="ARBA00022833"/>
    </source>
</evidence>
<dbReference type="InterPro" id="IPR001841">
    <property type="entry name" value="Znf_RING"/>
</dbReference>
<dbReference type="Gene3D" id="3.30.40.10">
    <property type="entry name" value="Zinc/RING finger domain, C3HC4 (zinc finger)"/>
    <property type="match status" value="1"/>
</dbReference>
<evidence type="ECO:0000313" key="8">
    <source>
        <dbReference type="Proteomes" id="UP001141806"/>
    </source>
</evidence>
<accession>A0A9Q0GRL6</accession>
<dbReference type="PANTHER" id="PTHR15710:SF202">
    <property type="entry name" value="RING-TYPE E3 UBIQUITIN TRANSFERASE"/>
    <property type="match status" value="1"/>
</dbReference>
<dbReference type="OrthoDB" id="8062037at2759"/>
<reference evidence="7" key="1">
    <citation type="journal article" date="2023" name="Plant J.">
        <title>The genome of the king protea, Protea cynaroides.</title>
        <authorList>
            <person name="Chang J."/>
            <person name="Duong T.A."/>
            <person name="Schoeman C."/>
            <person name="Ma X."/>
            <person name="Roodt D."/>
            <person name="Barker N."/>
            <person name="Li Z."/>
            <person name="Van de Peer Y."/>
            <person name="Mizrachi E."/>
        </authorList>
    </citation>
    <scope>NUCLEOTIDE SEQUENCE</scope>
    <source>
        <tissue evidence="7">Young leaves</tissue>
    </source>
</reference>
<comment type="caution">
    <text evidence="7">The sequence shown here is derived from an EMBL/GenBank/DDBJ whole genome shotgun (WGS) entry which is preliminary data.</text>
</comment>
<feature type="domain" description="RING-type" evidence="6">
    <location>
        <begin position="71"/>
        <end position="112"/>
    </location>
</feature>
<dbReference type="GO" id="GO:0016567">
    <property type="term" value="P:protein ubiquitination"/>
    <property type="evidence" value="ECO:0007669"/>
    <property type="project" value="TreeGrafter"/>
</dbReference>
<evidence type="ECO:0000256" key="5">
    <source>
        <dbReference type="SAM" id="MobiDB-lite"/>
    </source>
</evidence>
<dbReference type="Pfam" id="PF13639">
    <property type="entry name" value="zf-RING_2"/>
    <property type="match status" value="1"/>
</dbReference>
<protein>
    <recommendedName>
        <fullName evidence="6">RING-type domain-containing protein</fullName>
    </recommendedName>
</protein>
<evidence type="ECO:0000256" key="2">
    <source>
        <dbReference type="ARBA" id="ARBA00022771"/>
    </source>
</evidence>
<proteinExistence type="predicted"/>